<dbReference type="KEGG" id="lst:LSS_14951"/>
<name>K8XX48_9LEPT</name>
<dbReference type="PATRIC" id="fig|758847.3.peg.3129"/>
<evidence type="ECO:0000313" key="2">
    <source>
        <dbReference type="Proteomes" id="UP000035800"/>
    </source>
</evidence>
<reference evidence="1 2" key="2">
    <citation type="journal article" date="2014" name="Emerg. Microbes Infect.">
        <title>Potential impact on kidney infection: a whole-genome analysis of Leptospira santarosai serovar Shermani.</title>
        <authorList>
            <person name="Chou L.F."/>
            <person name="Chen T.W."/>
            <person name="Ko Y.C."/>
            <person name="Pan M.J."/>
            <person name="Tian Y.C."/>
            <person name="Chiu C.H."/>
            <person name="Tang P."/>
            <person name="Hung C.C."/>
            <person name="Yang C.W."/>
        </authorList>
    </citation>
    <scope>NUCLEOTIDE SEQUENCE</scope>
    <source>
        <strain evidence="1 2">LT 821</strain>
    </source>
</reference>
<dbReference type="STRING" id="758847.LSS_14951"/>
<dbReference type="Proteomes" id="UP000035800">
    <property type="component" value="Chromosome I"/>
</dbReference>
<proteinExistence type="predicted"/>
<protein>
    <submittedName>
        <fullName evidence="1">Uncharacterized protein</fullName>
    </submittedName>
</protein>
<dbReference type="AlphaFoldDB" id="K8XX48"/>
<dbReference type="EMBL" id="CP006694">
    <property type="protein sequence ID" value="EKT85924.1"/>
    <property type="molecule type" value="Genomic_DNA"/>
</dbReference>
<accession>K8XX48</accession>
<reference evidence="1 2" key="1">
    <citation type="journal article" date="2012" name="Gene">
        <title>Sequence of Leptospira santarosai serovar Shermani genome and prediction of virulence-associated genes.</title>
        <authorList>
            <person name="Chou L.F."/>
            <person name="Chen Y.T."/>
            <person name="Lu C.W."/>
            <person name="Ko Y.C."/>
            <person name="Tang C.Y."/>
            <person name="Pan M.J."/>
            <person name="Tian Y.C."/>
            <person name="Chiu C.H."/>
            <person name="Hung C.C."/>
            <person name="Yang C.W."/>
        </authorList>
    </citation>
    <scope>NUCLEOTIDE SEQUENCE [LARGE SCALE GENOMIC DNA]</scope>
    <source>
        <strain evidence="1">LT 821</strain>
    </source>
</reference>
<evidence type="ECO:0000313" key="1">
    <source>
        <dbReference type="EMBL" id="EKT85924.1"/>
    </source>
</evidence>
<organism evidence="1 2">
    <name type="scientific">Leptospira santarosai serovar Shermani str. LT 821</name>
    <dbReference type="NCBI Taxonomy" id="758847"/>
    <lineage>
        <taxon>Bacteria</taxon>
        <taxon>Pseudomonadati</taxon>
        <taxon>Spirochaetota</taxon>
        <taxon>Spirochaetia</taxon>
        <taxon>Leptospirales</taxon>
        <taxon>Leptospiraceae</taxon>
        <taxon>Leptospira</taxon>
    </lineage>
</organism>
<sequence length="66" mass="7920">MLEPSDRTARVKFKQTVFVISDVSRCFHKKYFRAQALIDIFKVPKNLLRDQGVRKDLRFFFEVRAI</sequence>
<gene>
    <name evidence="1" type="ORF">LSS_14951</name>
</gene>